<dbReference type="InterPro" id="IPR002088">
    <property type="entry name" value="Prenyl_trans_a"/>
</dbReference>
<sequence>MDARGERILSDVNLAFKRDPSIDEYDYLPVDQATQNRSPVTLVSHKLGIEFWSVKVLFQHAYTKLLAWRNREANSKYLEPHEILSLTRAVVMINPECSTAWNVRKELILTGDLKAGDCLKLGTLILTKHPKSAEVFSHRKWLLNHLVSQCPVLQALMRDRRENRDINSQNCFRSTDQPWSPNNSNGHNNHMYHIHLPTAEVNSPVYNILVAEFDTCTLAASKYSCNYYAWNHRTWVMKLILCYSYTMFLSELSWSKSWIQQHISDHSCFQYRQFLLMQLSSCQQYQCSLSDHCDNTEGSRPVNNTHNNGCSQLPVENPFISEMSLISFLIHSYPGHETLWYHRRFVLHSLACAIKQKKQMNCQQDFVNQPDCKHLYNTKWEMSIKELNAEETQFAEQELKSPDLFQRHLAKRYLNWLENFFET</sequence>
<comment type="similarity">
    <text evidence="1">Belongs to the protein prenyltransferase subunit alpha family.</text>
</comment>
<evidence type="ECO:0000313" key="5">
    <source>
        <dbReference type="Proteomes" id="UP000515154"/>
    </source>
</evidence>
<keyword evidence="4" id="KW-0677">Repeat</keyword>
<gene>
    <name evidence="6" type="primary">LOC115217971</name>
</gene>
<dbReference type="RefSeq" id="XP_029643561.1">
    <property type="nucleotide sequence ID" value="XM_029787701.2"/>
</dbReference>
<evidence type="ECO:0000256" key="4">
    <source>
        <dbReference type="ARBA" id="ARBA00022737"/>
    </source>
</evidence>
<keyword evidence="3" id="KW-0808">Transferase</keyword>
<evidence type="ECO:0000256" key="2">
    <source>
        <dbReference type="ARBA" id="ARBA00022602"/>
    </source>
</evidence>
<dbReference type="PANTHER" id="PTHR11129:SF3">
    <property type="entry name" value="PROTEIN PRENYLTRANSFERASE ALPHA SUBUNIT REPEAT-CONTAINING PROTEIN 1"/>
    <property type="match status" value="1"/>
</dbReference>
<keyword evidence="5" id="KW-1185">Reference proteome</keyword>
<proteinExistence type="inferred from homology"/>
<name>A0A6P7T0L6_9MOLL</name>
<dbReference type="Proteomes" id="UP000515154">
    <property type="component" value="Linkage group LG12"/>
</dbReference>
<dbReference type="SUPFAM" id="SSF48439">
    <property type="entry name" value="Protein prenylyltransferase"/>
    <property type="match status" value="1"/>
</dbReference>
<organism evidence="5 6">
    <name type="scientific">Octopus sinensis</name>
    <name type="common">East Asian common octopus</name>
    <dbReference type="NCBI Taxonomy" id="2607531"/>
    <lineage>
        <taxon>Eukaryota</taxon>
        <taxon>Metazoa</taxon>
        <taxon>Spiralia</taxon>
        <taxon>Lophotrochozoa</taxon>
        <taxon>Mollusca</taxon>
        <taxon>Cephalopoda</taxon>
        <taxon>Coleoidea</taxon>
        <taxon>Octopodiformes</taxon>
        <taxon>Octopoda</taxon>
        <taxon>Incirrata</taxon>
        <taxon>Octopodidae</taxon>
        <taxon>Octopus</taxon>
    </lineage>
</organism>
<evidence type="ECO:0000313" key="6">
    <source>
        <dbReference type="RefSeq" id="XP_029643561.1"/>
    </source>
</evidence>
<accession>A0A6P7T0L6</accession>
<dbReference type="PANTHER" id="PTHR11129">
    <property type="entry name" value="PROTEIN FARNESYLTRANSFERASE ALPHA SUBUNIT/RAB GERANYLGERANYL TRANSFERASE ALPHA SUBUNIT"/>
    <property type="match status" value="1"/>
</dbReference>
<protein>
    <submittedName>
        <fullName evidence="6">Protein prenyltransferase alpha subunit repeat-containing protein 1 isoform X1</fullName>
    </submittedName>
</protein>
<dbReference type="AlphaFoldDB" id="A0A6P7T0L6"/>
<evidence type="ECO:0000256" key="1">
    <source>
        <dbReference type="ARBA" id="ARBA00006734"/>
    </source>
</evidence>
<dbReference type="GO" id="GO:0005737">
    <property type="term" value="C:cytoplasm"/>
    <property type="evidence" value="ECO:0007669"/>
    <property type="project" value="TreeGrafter"/>
</dbReference>
<evidence type="ECO:0000256" key="3">
    <source>
        <dbReference type="ARBA" id="ARBA00022679"/>
    </source>
</evidence>
<reference evidence="6" key="1">
    <citation type="submission" date="2025-08" db="UniProtKB">
        <authorList>
            <consortium name="RefSeq"/>
        </authorList>
    </citation>
    <scope>IDENTIFICATION</scope>
</reference>
<dbReference type="Pfam" id="PF01239">
    <property type="entry name" value="PPTA"/>
    <property type="match status" value="4"/>
</dbReference>
<dbReference type="KEGG" id="osn:115217971"/>
<dbReference type="Gene3D" id="1.25.40.120">
    <property type="entry name" value="Protein prenylyltransferase"/>
    <property type="match status" value="2"/>
</dbReference>
<dbReference type="GO" id="GO:0008318">
    <property type="term" value="F:protein prenyltransferase activity"/>
    <property type="evidence" value="ECO:0007669"/>
    <property type="project" value="InterPro"/>
</dbReference>
<keyword evidence="2" id="KW-0637">Prenyltransferase</keyword>